<accession>A0AC34R0M3</accession>
<dbReference type="Proteomes" id="UP000887576">
    <property type="component" value="Unplaced"/>
</dbReference>
<dbReference type="WBParaSite" id="JU765_v2.g2250.t1">
    <property type="protein sequence ID" value="JU765_v2.g2250.t1"/>
    <property type="gene ID" value="JU765_v2.g2250"/>
</dbReference>
<organism evidence="1 2">
    <name type="scientific">Panagrolaimus sp. JU765</name>
    <dbReference type="NCBI Taxonomy" id="591449"/>
    <lineage>
        <taxon>Eukaryota</taxon>
        <taxon>Metazoa</taxon>
        <taxon>Ecdysozoa</taxon>
        <taxon>Nematoda</taxon>
        <taxon>Chromadorea</taxon>
        <taxon>Rhabditida</taxon>
        <taxon>Tylenchina</taxon>
        <taxon>Panagrolaimomorpha</taxon>
        <taxon>Panagrolaimoidea</taxon>
        <taxon>Panagrolaimidae</taxon>
        <taxon>Panagrolaimus</taxon>
    </lineage>
</organism>
<proteinExistence type="predicted"/>
<sequence>MLQAKYDYMFSNGKEEEFMVFDDNATIDSGTIWITLLIKSYFDIGFKIEKDDAQRSLIYSNVTPDEWTDDRPRFFFGKDDVAVKYFRNGILWKLKDANGNDKISFKISFDKEIHVGAAAEEHPEYLMADLDLEMLANATIKNKTSKISSPFFKDVDNELKIMLKTAHGPQKTNPKNIIAIFIKSIVKLLEEKLENPVKQIYLNFDFPHELSKNSQFLLALNILKIDYD</sequence>
<evidence type="ECO:0000313" key="2">
    <source>
        <dbReference type="WBParaSite" id="JU765_v2.g2250.t1"/>
    </source>
</evidence>
<name>A0AC34R0M3_9BILA</name>
<evidence type="ECO:0000313" key="1">
    <source>
        <dbReference type="Proteomes" id="UP000887576"/>
    </source>
</evidence>
<protein>
    <submittedName>
        <fullName evidence="2">Uncharacterized protein</fullName>
    </submittedName>
</protein>
<reference evidence="2" key="1">
    <citation type="submission" date="2022-11" db="UniProtKB">
        <authorList>
            <consortium name="WormBaseParasite"/>
        </authorList>
    </citation>
    <scope>IDENTIFICATION</scope>
</reference>